<sequence>MNGLLQDINIDIDQTDDEKSIDELLIEFGEVKEEISFVKDKPKSSEYHRLFDTIHDLNNRIKIKVIRG</sequence>
<organism evidence="1 2">
    <name type="scientific">Methanobacterium spitsbergense</name>
    <dbReference type="NCBI Taxonomy" id="2874285"/>
    <lineage>
        <taxon>Archaea</taxon>
        <taxon>Methanobacteriati</taxon>
        <taxon>Methanobacteriota</taxon>
        <taxon>Methanomada group</taxon>
        <taxon>Methanobacteria</taxon>
        <taxon>Methanobacteriales</taxon>
        <taxon>Methanobacteriaceae</taxon>
        <taxon>Methanobacterium</taxon>
    </lineage>
</organism>
<accession>A0A8T5V3Y8</accession>
<proteinExistence type="predicted"/>
<dbReference type="RefSeq" id="WP_223791927.1">
    <property type="nucleotide sequence ID" value="NZ_JAIOUQ010000011.1"/>
</dbReference>
<evidence type="ECO:0000313" key="2">
    <source>
        <dbReference type="Proteomes" id="UP000825933"/>
    </source>
</evidence>
<protein>
    <submittedName>
        <fullName evidence="1">Uncharacterized protein</fullName>
    </submittedName>
</protein>
<dbReference type="AlphaFoldDB" id="A0A8T5V3Y8"/>
<reference evidence="2" key="1">
    <citation type="journal article" date="2022" name="Microbiol. Resour. Announc.">
        <title>Draft Genome Sequence of a Methanogenic Archaeon from West Spitsbergen Permafrost.</title>
        <authorList>
            <person name="Trubitsyn V."/>
            <person name="Rivkina E."/>
            <person name="Shcherbakova V."/>
        </authorList>
    </citation>
    <scope>NUCLEOTIDE SEQUENCE [LARGE SCALE GENOMIC DNA]</scope>
    <source>
        <strain evidence="2">VT</strain>
    </source>
</reference>
<keyword evidence="2" id="KW-1185">Reference proteome</keyword>
<dbReference type="EMBL" id="JAIOUQ010000011">
    <property type="protein sequence ID" value="MBZ2166375.1"/>
    <property type="molecule type" value="Genomic_DNA"/>
</dbReference>
<name>A0A8T5V3Y8_9EURY</name>
<comment type="caution">
    <text evidence="1">The sequence shown here is derived from an EMBL/GenBank/DDBJ whole genome shotgun (WGS) entry which is preliminary data.</text>
</comment>
<evidence type="ECO:0000313" key="1">
    <source>
        <dbReference type="EMBL" id="MBZ2166375.1"/>
    </source>
</evidence>
<gene>
    <name evidence="1" type="ORF">K8N75_10030</name>
</gene>
<dbReference type="Proteomes" id="UP000825933">
    <property type="component" value="Unassembled WGS sequence"/>
</dbReference>